<protein>
    <recommendedName>
        <fullName evidence="2">Sdz-33 F-box domain-containing protein</fullName>
    </recommendedName>
</protein>
<accession>G0NDK8</accession>
<name>G0NDK8_CAEBE</name>
<reference evidence="4" key="1">
    <citation type="submission" date="2011-07" db="EMBL/GenBank/DDBJ databases">
        <authorList>
            <consortium name="Caenorhabditis brenneri Sequencing and Analysis Consortium"/>
            <person name="Wilson R.K."/>
        </authorList>
    </citation>
    <scope>NUCLEOTIDE SEQUENCE [LARGE SCALE GENOMIC DNA]</scope>
    <source>
        <strain evidence="4">PB2801</strain>
    </source>
</reference>
<organism evidence="4">
    <name type="scientific">Caenorhabditis brenneri</name>
    <name type="common">Nematode worm</name>
    <dbReference type="NCBI Taxonomy" id="135651"/>
    <lineage>
        <taxon>Eukaryota</taxon>
        <taxon>Metazoa</taxon>
        <taxon>Ecdysozoa</taxon>
        <taxon>Nematoda</taxon>
        <taxon>Chromadorea</taxon>
        <taxon>Rhabditida</taxon>
        <taxon>Rhabditina</taxon>
        <taxon>Rhabditomorpha</taxon>
        <taxon>Rhabditoidea</taxon>
        <taxon>Rhabditidae</taxon>
        <taxon>Peloderinae</taxon>
        <taxon>Caenorhabditis</taxon>
    </lineage>
</organism>
<dbReference type="HOGENOM" id="CLU_1273264_0_0_1"/>
<evidence type="ECO:0000256" key="1">
    <source>
        <dbReference type="SAM" id="MobiDB-lite"/>
    </source>
</evidence>
<dbReference type="AlphaFoldDB" id="G0NDK8"/>
<dbReference type="EMBL" id="GL379868">
    <property type="protein sequence ID" value="EGT58409.1"/>
    <property type="molecule type" value="Genomic_DNA"/>
</dbReference>
<evidence type="ECO:0000313" key="3">
    <source>
        <dbReference type="EMBL" id="EGT58409.1"/>
    </source>
</evidence>
<sequence length="240" mass="27325">MSGLFKNLTISMQLYLFGCSDSFVELISLAKNLNLKLGNIRLDPYLYAADDLCKFAFEECKNAKKFHIGCVTSEFFNSDFEQFPQLSNQKFWTELPWFSMKHVSQRFMNCKEIHLEGPILSNLELNEFLKKWIEGSAIQYLTTDLNIDIDMKQVLDGITAVELPAVFIKCGTGFEKEEFNQCFVIQQSNGTNGVICADEGTCFILSTVFEIENGEKFGEEETDDPVEIDDDSSEDRRSGV</sequence>
<keyword evidence="4" id="KW-1185">Reference proteome</keyword>
<dbReference type="Proteomes" id="UP000008068">
    <property type="component" value="Unassembled WGS sequence"/>
</dbReference>
<dbReference type="PANTHER" id="PTHR21503">
    <property type="entry name" value="F-BOX-CONTAINING HYPOTHETICAL PROTEIN C.ELEGANS"/>
    <property type="match status" value="1"/>
</dbReference>
<dbReference type="InterPro" id="IPR012885">
    <property type="entry name" value="F-box_Sdz-33"/>
</dbReference>
<proteinExistence type="predicted"/>
<dbReference type="PANTHER" id="PTHR21503:SF8">
    <property type="entry name" value="F-BOX ASSOCIATED DOMAIN-CONTAINING PROTEIN-RELATED"/>
    <property type="match status" value="1"/>
</dbReference>
<evidence type="ECO:0000259" key="2">
    <source>
        <dbReference type="Pfam" id="PF07735"/>
    </source>
</evidence>
<dbReference type="InParanoid" id="G0NDK8"/>
<dbReference type="Pfam" id="PF07735">
    <property type="entry name" value="FBA_2"/>
    <property type="match status" value="1"/>
</dbReference>
<gene>
    <name evidence="3" type="ORF">CAEBREN_22459</name>
</gene>
<evidence type="ECO:0000313" key="4">
    <source>
        <dbReference type="Proteomes" id="UP000008068"/>
    </source>
</evidence>
<feature type="domain" description="Sdz-33 F-box" evidence="2">
    <location>
        <begin position="107"/>
        <end position="136"/>
    </location>
</feature>
<feature type="compositionally biased region" description="Acidic residues" evidence="1">
    <location>
        <begin position="220"/>
        <end position="233"/>
    </location>
</feature>
<feature type="region of interest" description="Disordered" evidence="1">
    <location>
        <begin position="214"/>
        <end position="240"/>
    </location>
</feature>